<proteinExistence type="predicted"/>
<dbReference type="EMBL" id="DS985214">
    <property type="protein sequence ID" value="EEY14454.1"/>
    <property type="molecule type" value="Genomic_DNA"/>
</dbReference>
<evidence type="ECO:0000313" key="2">
    <source>
        <dbReference type="Proteomes" id="UP000008698"/>
    </source>
</evidence>
<gene>
    <name evidence="1" type="ORF">VDBG_00562</name>
</gene>
<dbReference type="HOGENOM" id="CLU_3052128_0_0_1"/>
<dbReference type="GeneID" id="9529235"/>
<dbReference type="Proteomes" id="UP000008698">
    <property type="component" value="Unassembled WGS sequence"/>
</dbReference>
<dbReference type="KEGG" id="val:VDBG_00562"/>
<evidence type="ECO:0000313" key="1">
    <source>
        <dbReference type="EMBL" id="EEY14454.1"/>
    </source>
</evidence>
<organism evidence="2">
    <name type="scientific">Verticillium alfalfae (strain VaMs.102 / ATCC MYA-4576 / FGSC 10136)</name>
    <name type="common">Verticillium wilt of alfalfa</name>
    <name type="synonym">Verticillium albo-atrum</name>
    <dbReference type="NCBI Taxonomy" id="526221"/>
    <lineage>
        <taxon>Eukaryota</taxon>
        <taxon>Fungi</taxon>
        <taxon>Dikarya</taxon>
        <taxon>Ascomycota</taxon>
        <taxon>Pezizomycotina</taxon>
        <taxon>Sordariomycetes</taxon>
        <taxon>Hypocreomycetidae</taxon>
        <taxon>Glomerellales</taxon>
        <taxon>Plectosphaerellaceae</taxon>
        <taxon>Verticillium</taxon>
    </lineage>
</organism>
<dbReference type="AlphaFoldDB" id="C9S6E2"/>
<protein>
    <submittedName>
        <fullName evidence="1">Uncharacterized protein</fullName>
    </submittedName>
</protein>
<accession>C9S6E2</accession>
<keyword evidence="2" id="KW-1185">Reference proteome</keyword>
<reference evidence="2" key="1">
    <citation type="journal article" date="2011" name="PLoS Pathog.">
        <title>Comparative genomics yields insights into niche adaptation of plant vascular wilt pathogens.</title>
        <authorList>
            <person name="Klosterman S.J."/>
            <person name="Subbarao K.V."/>
            <person name="Kang S."/>
            <person name="Veronese P."/>
            <person name="Gold S.E."/>
            <person name="Thomma B.P.H.J."/>
            <person name="Chen Z."/>
            <person name="Henrissat B."/>
            <person name="Lee Y.-H."/>
            <person name="Park J."/>
            <person name="Garcia-Pedrajas M.D."/>
            <person name="Barbara D.J."/>
            <person name="Anchieta A."/>
            <person name="de Jonge R."/>
            <person name="Santhanam P."/>
            <person name="Maruthachalam K."/>
            <person name="Atallah Z."/>
            <person name="Amyotte S.G."/>
            <person name="Paz Z."/>
            <person name="Inderbitzin P."/>
            <person name="Hayes R.J."/>
            <person name="Heiman D.I."/>
            <person name="Young S."/>
            <person name="Zeng Q."/>
            <person name="Engels R."/>
            <person name="Galagan J."/>
            <person name="Cuomo C.A."/>
            <person name="Dobinson K.F."/>
            <person name="Ma L.-J."/>
        </authorList>
    </citation>
    <scope>NUCLEOTIDE SEQUENCE [LARGE SCALE GENOMIC DNA]</scope>
    <source>
        <strain evidence="2">VaMs.102 / ATCC MYA-4576 / FGSC 10136</strain>
    </source>
</reference>
<sequence>MATIDPALAIVMKTDMTHDTTTRDMTTVGTMIDDMMTVIGRGADHPPDPRSRRA</sequence>
<name>C9S6E2_VERA1</name>
<dbReference type="RefSeq" id="XP_003008880.1">
    <property type="nucleotide sequence ID" value="XM_003008834.1"/>
</dbReference>